<dbReference type="Proteomes" id="UP000434957">
    <property type="component" value="Unassembled WGS sequence"/>
</dbReference>
<comment type="caution">
    <text evidence="1">The sequence shown here is derived from an EMBL/GenBank/DDBJ whole genome shotgun (WGS) entry which is preliminary data.</text>
</comment>
<sequence length="244" mass="27759">MGPSLSRKLVEQEVANFELKLKQSAINPASQLTGWVYWQRDPRGSPNCWTKVFAVLDSAFLRLFQREESAPRSLLLQVAVASAEEHDGRLLQVLDLVGEQLCISLYEDDTFELWESRLKEAADLTNAFFCTLEGPPALKTMDRNQDAKRTRWRLSTGETRTRESEKVIPVQETLDKVVALKRHTNIIIVHWLLTFRTKKKLASRSLPSLHDSASSANTYQSKPLWCHGRIIYGTSSSTGREDLN</sequence>
<evidence type="ECO:0000313" key="1">
    <source>
        <dbReference type="EMBL" id="KAE9297334.1"/>
    </source>
</evidence>
<gene>
    <name evidence="1" type="ORF">PR003_g23521</name>
</gene>
<evidence type="ECO:0008006" key="3">
    <source>
        <dbReference type="Google" id="ProtNLM"/>
    </source>
</evidence>
<name>A0A6A4CW83_9STRA</name>
<organism evidence="1 2">
    <name type="scientific">Phytophthora rubi</name>
    <dbReference type="NCBI Taxonomy" id="129364"/>
    <lineage>
        <taxon>Eukaryota</taxon>
        <taxon>Sar</taxon>
        <taxon>Stramenopiles</taxon>
        <taxon>Oomycota</taxon>
        <taxon>Peronosporomycetes</taxon>
        <taxon>Peronosporales</taxon>
        <taxon>Peronosporaceae</taxon>
        <taxon>Phytophthora</taxon>
    </lineage>
</organism>
<protein>
    <recommendedName>
        <fullName evidence="3">PH domain-containing protein</fullName>
    </recommendedName>
</protein>
<dbReference type="AlphaFoldDB" id="A0A6A4CW83"/>
<keyword evidence="2" id="KW-1185">Reference proteome</keyword>
<reference evidence="1 2" key="1">
    <citation type="submission" date="2018-08" db="EMBL/GenBank/DDBJ databases">
        <title>Genomic investigation of the strawberry pathogen Phytophthora fragariae indicates pathogenicity is determined by transcriptional variation in three key races.</title>
        <authorList>
            <person name="Adams T.M."/>
            <person name="Armitage A.D."/>
            <person name="Sobczyk M.K."/>
            <person name="Bates H.J."/>
            <person name="Dunwell J.M."/>
            <person name="Nellist C.F."/>
            <person name="Harrison R.J."/>
        </authorList>
    </citation>
    <scope>NUCLEOTIDE SEQUENCE [LARGE SCALE GENOMIC DNA]</scope>
    <source>
        <strain evidence="1 2">SCRP333</strain>
    </source>
</reference>
<evidence type="ECO:0000313" key="2">
    <source>
        <dbReference type="Proteomes" id="UP000434957"/>
    </source>
</evidence>
<proteinExistence type="predicted"/>
<dbReference type="EMBL" id="QXFT01002499">
    <property type="protein sequence ID" value="KAE9297334.1"/>
    <property type="molecule type" value="Genomic_DNA"/>
</dbReference>
<accession>A0A6A4CW83</accession>